<keyword evidence="1" id="KW-0067">ATP-binding</keyword>
<proteinExistence type="predicted"/>
<evidence type="ECO:0000313" key="1">
    <source>
        <dbReference type="EMBL" id="THG54792.1"/>
    </source>
</evidence>
<organism evidence="1 2">
    <name type="scientific">Muribaculum caecicola</name>
    <dbReference type="NCBI Taxonomy" id="3038144"/>
    <lineage>
        <taxon>Bacteria</taxon>
        <taxon>Pseudomonadati</taxon>
        <taxon>Bacteroidota</taxon>
        <taxon>Bacteroidia</taxon>
        <taxon>Bacteroidales</taxon>
        <taxon>Muribaculaceae</taxon>
        <taxon>Muribaculum</taxon>
    </lineage>
</organism>
<name>A0AC61S7L8_9BACT</name>
<dbReference type="Proteomes" id="UP000305401">
    <property type="component" value="Unassembled WGS sequence"/>
</dbReference>
<reference evidence="1" key="1">
    <citation type="submission" date="2019-04" db="EMBL/GenBank/DDBJ databases">
        <title>Microbes associate with the intestines of laboratory mice.</title>
        <authorList>
            <person name="Navarre W."/>
            <person name="Wong E."/>
            <person name="Huang K.C."/>
            <person name="Tropini C."/>
            <person name="Ng K."/>
            <person name="Yu B."/>
        </authorList>
    </citation>
    <scope>NUCLEOTIDE SEQUENCE</scope>
    <source>
        <strain evidence="1">NM86_A22</strain>
    </source>
</reference>
<keyword evidence="1" id="KW-0378">Hydrolase</keyword>
<gene>
    <name evidence="1" type="ORF">E5990_01780</name>
</gene>
<evidence type="ECO:0000313" key="2">
    <source>
        <dbReference type="Proteomes" id="UP000305401"/>
    </source>
</evidence>
<protein>
    <submittedName>
        <fullName evidence="1">RecQ family ATP-dependent DNA helicase</fullName>
    </submittedName>
</protein>
<comment type="caution">
    <text evidence="1">The sequence shown here is derived from an EMBL/GenBank/DDBJ whole genome shotgun (WGS) entry which is preliminary data.</text>
</comment>
<keyword evidence="1" id="KW-0547">Nucleotide-binding</keyword>
<keyword evidence="2" id="KW-1185">Reference proteome</keyword>
<keyword evidence="1" id="KW-0347">Helicase</keyword>
<accession>A0AC61S7L8</accession>
<dbReference type="EMBL" id="SSTG01000010">
    <property type="protein sequence ID" value="THG54792.1"/>
    <property type="molecule type" value="Genomic_DNA"/>
</dbReference>
<sequence length="636" mass="72540">MCNDAYNIHHILKKHWGYDSFRPLQEDIILSVLSGTDTLGLLPTGGGKSITFQVPAMVLSGITIVVSPLISLMKDQVDNLMKTGIRAVCLHSGMTRSEIRLGLDRCKAAKAKLLYISPEKLQTENFIAQLKLLSVKLIVVDEAHCISQWGYDFRPSYLKISQLRKHFPQAPVLALTASATPEVVDDIKCRLNFSNNSNIFKKSFSRPNISYIVRHDQHKWHQLLNILTHTYGSAIVYVRSRKRTAEIAQQLNNEGISALNYHAGLDVEEKNNRQEKWKQGLVRVIVATNAFGMGIDKPDVRVVIHMDIPGSLEEYYQEAGRAGRDGLPAYAVMIASSHDKGRLTRMVNESFPPKSYIQRIYELVGNFLDVAVGEGYGHVYEFNRDKFIKTFKLDERTVRSALNLLSQASYIDYTDDISTQSRIMLTCNKNELYNIDVTTLEEDILNTILRCYTGLFADYVPINESFIARTASTTEQFVYETLLKLNRMHILQYIPRKTTPYIYYTTSRELPKHVLLPLSVYEDQRERMLTRIKAIQHYAFGSETCRVRIMLEYFGEKNATSCNTCDICRNKRQIAKPDTKKLSETIIRTLTIHPCTINELNDIIKVPQATLVETIRLLIADKELKLLPEGTITLNK</sequence>